<dbReference type="EMBL" id="QFFF01000001">
    <property type="protein sequence ID" value="PWG02840.1"/>
    <property type="molecule type" value="Genomic_DNA"/>
</dbReference>
<comment type="caution">
    <text evidence="2">The sequence shown here is derived from an EMBL/GenBank/DDBJ whole genome shotgun (WGS) entry which is preliminary data.</text>
</comment>
<evidence type="ECO:0000313" key="2">
    <source>
        <dbReference type="EMBL" id="PWG02840.1"/>
    </source>
</evidence>
<reference evidence="2 3" key="1">
    <citation type="submission" date="2018-05" db="EMBL/GenBank/DDBJ databases">
        <title>Genome of Sphingosinicella humi QZX222.</title>
        <authorList>
            <person name="Qiao Z."/>
            <person name="Wang G."/>
        </authorList>
    </citation>
    <scope>NUCLEOTIDE SEQUENCE [LARGE SCALE GENOMIC DNA]</scope>
    <source>
        <strain evidence="2 3">QZX222</strain>
    </source>
</reference>
<accession>A0A2U2J3C9</accession>
<dbReference type="CDD" id="cd07814">
    <property type="entry name" value="SRPBCC_CalC_Aha1-like"/>
    <property type="match status" value="1"/>
</dbReference>
<proteinExistence type="predicted"/>
<feature type="chain" id="PRO_5015403206" evidence="1">
    <location>
        <begin position="21"/>
        <end position="179"/>
    </location>
</feature>
<dbReference type="SUPFAM" id="SSF55961">
    <property type="entry name" value="Bet v1-like"/>
    <property type="match status" value="1"/>
</dbReference>
<dbReference type="AlphaFoldDB" id="A0A2U2J3C9"/>
<dbReference type="Gene3D" id="3.30.530.20">
    <property type="match status" value="1"/>
</dbReference>
<evidence type="ECO:0000313" key="3">
    <source>
        <dbReference type="Proteomes" id="UP000245916"/>
    </source>
</evidence>
<dbReference type="OrthoDB" id="5735475at2"/>
<keyword evidence="3" id="KW-1185">Reference proteome</keyword>
<dbReference type="InterPro" id="IPR023393">
    <property type="entry name" value="START-like_dom_sf"/>
</dbReference>
<name>A0A2U2J3C9_9SPHN</name>
<evidence type="ECO:0000256" key="1">
    <source>
        <dbReference type="SAM" id="SignalP"/>
    </source>
</evidence>
<feature type="signal peptide" evidence="1">
    <location>
        <begin position="1"/>
        <end position="20"/>
    </location>
</feature>
<dbReference type="RefSeq" id="WP_109270979.1">
    <property type="nucleotide sequence ID" value="NZ_QFFF01000001.1"/>
</dbReference>
<gene>
    <name evidence="2" type="ORF">DF286_08140</name>
</gene>
<sequence length="179" mass="18808">MMRPAFLALVLLATASPAVADVKPATPIGFEAEAKAVVKVSPAKTYAALTRIGEWWDSEHTYSGDASNMTLVAKAGGCFCETIPDDGGTIEHGRIIYARPGQTLRLQGSLGPLQSEAATGTLTWQLKPVDGGTEITQSYVVGGYIRGSAAKLAPIIDQVMGQQLARLAEYLGRSAKSAD</sequence>
<dbReference type="Proteomes" id="UP000245916">
    <property type="component" value="Unassembled WGS sequence"/>
</dbReference>
<protein>
    <submittedName>
        <fullName evidence="2">ATPase</fullName>
    </submittedName>
</protein>
<keyword evidence="1" id="KW-0732">Signal</keyword>
<organism evidence="2 3">
    <name type="scientific">Allosphingosinicella humi</name>
    <dbReference type="NCBI Taxonomy" id="2068657"/>
    <lineage>
        <taxon>Bacteria</taxon>
        <taxon>Pseudomonadati</taxon>
        <taxon>Pseudomonadota</taxon>
        <taxon>Alphaproteobacteria</taxon>
        <taxon>Sphingomonadales</taxon>
        <taxon>Sphingomonadaceae</taxon>
        <taxon>Allosphingosinicella</taxon>
    </lineage>
</organism>